<reference evidence="3 4" key="1">
    <citation type="submission" date="2023-07" db="EMBL/GenBank/DDBJ databases">
        <title>Sorghum-associated microbial communities from plants grown in Nebraska, USA.</title>
        <authorList>
            <person name="Schachtman D."/>
        </authorList>
    </citation>
    <scope>NUCLEOTIDE SEQUENCE [LARGE SCALE GENOMIC DNA]</scope>
    <source>
        <strain evidence="3 4">BE167</strain>
    </source>
</reference>
<keyword evidence="1" id="KW-0812">Transmembrane</keyword>
<evidence type="ECO:0000313" key="4">
    <source>
        <dbReference type="Proteomes" id="UP001252243"/>
    </source>
</evidence>
<sequence>MKPRVKTQGRKKSKELGAVAVEFALILPIFLALILGVVEFGRAFSIQVSMAEGAREAARYMAIHYATEADAEATARDRAMFAANPIAGLQPGDVAITACEPGLDTVVTITADTAYLTGLPTLLPFLPDIMNISARGVMRCGG</sequence>
<protein>
    <submittedName>
        <fullName evidence="3">Flp pilus assembly protein TadG</fullName>
    </submittedName>
</protein>
<dbReference type="EMBL" id="JAVDVQ010000005">
    <property type="protein sequence ID" value="MDR7082228.1"/>
    <property type="molecule type" value="Genomic_DNA"/>
</dbReference>
<dbReference type="RefSeq" id="WP_310052464.1">
    <property type="nucleotide sequence ID" value="NZ_JAVDVQ010000005.1"/>
</dbReference>
<dbReference type="InterPro" id="IPR012495">
    <property type="entry name" value="TadE-like_dom"/>
</dbReference>
<organism evidence="3 4">
    <name type="scientific">Arthrobacter ginsengisoli</name>
    <dbReference type="NCBI Taxonomy" id="1356565"/>
    <lineage>
        <taxon>Bacteria</taxon>
        <taxon>Bacillati</taxon>
        <taxon>Actinomycetota</taxon>
        <taxon>Actinomycetes</taxon>
        <taxon>Micrococcales</taxon>
        <taxon>Micrococcaceae</taxon>
        <taxon>Arthrobacter</taxon>
    </lineage>
</organism>
<evidence type="ECO:0000313" key="3">
    <source>
        <dbReference type="EMBL" id="MDR7082228.1"/>
    </source>
</evidence>
<keyword evidence="1" id="KW-1133">Transmembrane helix</keyword>
<feature type="domain" description="TadE-like" evidence="2">
    <location>
        <begin position="17"/>
        <end position="59"/>
    </location>
</feature>
<feature type="transmembrane region" description="Helical" evidence="1">
    <location>
        <begin position="16"/>
        <end position="38"/>
    </location>
</feature>
<keyword evidence="1" id="KW-0472">Membrane</keyword>
<gene>
    <name evidence="3" type="ORF">J2X01_001516</name>
</gene>
<accession>A0ABU1UAL2</accession>
<proteinExistence type="predicted"/>
<keyword evidence="4" id="KW-1185">Reference proteome</keyword>
<name>A0ABU1UAL2_9MICC</name>
<evidence type="ECO:0000256" key="1">
    <source>
        <dbReference type="SAM" id="Phobius"/>
    </source>
</evidence>
<evidence type="ECO:0000259" key="2">
    <source>
        <dbReference type="Pfam" id="PF07811"/>
    </source>
</evidence>
<dbReference type="Proteomes" id="UP001252243">
    <property type="component" value="Unassembled WGS sequence"/>
</dbReference>
<dbReference type="Pfam" id="PF07811">
    <property type="entry name" value="TadE"/>
    <property type="match status" value="1"/>
</dbReference>
<comment type="caution">
    <text evidence="3">The sequence shown here is derived from an EMBL/GenBank/DDBJ whole genome shotgun (WGS) entry which is preliminary data.</text>
</comment>